<dbReference type="RefSeq" id="WP_126752935.1">
    <property type="nucleotide sequence ID" value="NZ_JBHUMT010000012.1"/>
</dbReference>
<gene>
    <name evidence="2" type="ORF">CWI73_11640</name>
</gene>
<dbReference type="AlphaFoldDB" id="A0A432YIA6"/>
<organism evidence="2 3">
    <name type="scientific">Idiomarina piscisalsi</name>
    <dbReference type="NCBI Taxonomy" id="1096243"/>
    <lineage>
        <taxon>Bacteria</taxon>
        <taxon>Pseudomonadati</taxon>
        <taxon>Pseudomonadota</taxon>
        <taxon>Gammaproteobacteria</taxon>
        <taxon>Alteromonadales</taxon>
        <taxon>Idiomarinaceae</taxon>
        <taxon>Idiomarina</taxon>
    </lineage>
</organism>
<evidence type="ECO:0000256" key="1">
    <source>
        <dbReference type="SAM" id="SignalP"/>
    </source>
</evidence>
<sequence length="174" mass="18889">MKKFVLSTALIASGSLFFSAASNADSVNYISGGFNDFYNSDFYVEGSTSIADNWVGEVQFTDMGDYSLRAGAKYFLDMGADRQFDTFLKGGVSHYDFGNSDDTSAYAGIGAMTKLSQQTTAIVDAGYDWGLDGFASVSARLRYAFTDRFSADAGFRGNFNSIDNEVHLGVTYSF</sequence>
<feature type="chain" id="PRO_5019215690" description="Outer membrane protein beta-barrel domain-containing protein" evidence="1">
    <location>
        <begin position="25"/>
        <end position="174"/>
    </location>
</feature>
<accession>A0A432YIA6</accession>
<dbReference type="EMBL" id="PIQA01000014">
    <property type="protein sequence ID" value="RUO60697.1"/>
    <property type="molecule type" value="Genomic_DNA"/>
</dbReference>
<proteinExistence type="predicted"/>
<evidence type="ECO:0008006" key="4">
    <source>
        <dbReference type="Google" id="ProtNLM"/>
    </source>
</evidence>
<protein>
    <recommendedName>
        <fullName evidence="4">Outer membrane protein beta-barrel domain-containing protein</fullName>
    </recommendedName>
</protein>
<reference evidence="2 3" key="1">
    <citation type="journal article" date="2011" name="Front. Microbiol.">
        <title>Genomic signatures of strain selection and enhancement in Bacillus atrophaeus var. globigii, a historical biowarfare simulant.</title>
        <authorList>
            <person name="Gibbons H.S."/>
            <person name="Broomall S.M."/>
            <person name="McNew L.A."/>
            <person name="Daligault H."/>
            <person name="Chapman C."/>
            <person name="Bruce D."/>
            <person name="Karavis M."/>
            <person name="Krepps M."/>
            <person name="McGregor P.A."/>
            <person name="Hong C."/>
            <person name="Park K.H."/>
            <person name="Akmal A."/>
            <person name="Feldman A."/>
            <person name="Lin J.S."/>
            <person name="Chang W.E."/>
            <person name="Higgs B.W."/>
            <person name="Demirev P."/>
            <person name="Lindquist J."/>
            <person name="Liem A."/>
            <person name="Fochler E."/>
            <person name="Read T.D."/>
            <person name="Tapia R."/>
            <person name="Johnson S."/>
            <person name="Bishop-Lilly K.A."/>
            <person name="Detter C."/>
            <person name="Han C."/>
            <person name="Sozhamannan S."/>
            <person name="Rosenzweig C.N."/>
            <person name="Skowronski E.W."/>
        </authorList>
    </citation>
    <scope>NUCLEOTIDE SEQUENCE [LARGE SCALE GENOMIC DNA]</scope>
    <source>
        <strain evidence="2 3">TPS4-2</strain>
    </source>
</reference>
<feature type="signal peptide" evidence="1">
    <location>
        <begin position="1"/>
        <end position="24"/>
    </location>
</feature>
<evidence type="ECO:0000313" key="2">
    <source>
        <dbReference type="EMBL" id="RUO60697.1"/>
    </source>
</evidence>
<keyword evidence="1" id="KW-0732">Signal</keyword>
<dbReference type="Proteomes" id="UP000288361">
    <property type="component" value="Unassembled WGS sequence"/>
</dbReference>
<evidence type="ECO:0000313" key="3">
    <source>
        <dbReference type="Proteomes" id="UP000288361"/>
    </source>
</evidence>
<comment type="caution">
    <text evidence="2">The sequence shown here is derived from an EMBL/GenBank/DDBJ whole genome shotgun (WGS) entry which is preliminary data.</text>
</comment>
<name>A0A432YIA6_9GAMM</name>